<dbReference type="EMBL" id="NBVN01000002">
    <property type="protein sequence ID" value="PUA33213.1"/>
    <property type="molecule type" value="Genomic_DNA"/>
</dbReference>
<dbReference type="AlphaFoldDB" id="A0A2R7Y6R3"/>
<evidence type="ECO:0000259" key="3">
    <source>
        <dbReference type="Pfam" id="PF02915"/>
    </source>
</evidence>
<dbReference type="GO" id="GO:0140737">
    <property type="term" value="C:encapsulin nanocompartment"/>
    <property type="evidence" value="ECO:0007669"/>
    <property type="project" value="UniProtKB-SubCell"/>
</dbReference>
<accession>A0A2R7Y6R3</accession>
<dbReference type="GO" id="GO:0016491">
    <property type="term" value="F:oxidoreductase activity"/>
    <property type="evidence" value="ECO:0007669"/>
    <property type="project" value="InterPro"/>
</dbReference>
<keyword evidence="2" id="KW-1284">Encapsulin nanocompartment</keyword>
<comment type="caution">
    <text evidence="4">The sequence shown here is derived from an EMBL/GenBank/DDBJ whole genome shotgun (WGS) entry which is preliminary data.</text>
</comment>
<organism evidence="4 5">
    <name type="scientific">Zestosphaera tikiterensis</name>
    <dbReference type="NCBI Taxonomy" id="1973259"/>
    <lineage>
        <taxon>Archaea</taxon>
        <taxon>Thermoproteota</taxon>
        <taxon>Thermoprotei</taxon>
        <taxon>Desulfurococcales</taxon>
        <taxon>Desulfurococcaceae</taxon>
        <taxon>Zestosphaera</taxon>
    </lineage>
</organism>
<gene>
    <name evidence="4" type="ORF">B7O98_01910</name>
</gene>
<evidence type="ECO:0000256" key="2">
    <source>
        <dbReference type="ARBA" id="ARBA00033787"/>
    </source>
</evidence>
<proteinExistence type="predicted"/>
<dbReference type="InterPro" id="IPR051429">
    <property type="entry name" value="Encapsulin_nc"/>
</dbReference>
<dbReference type="Proteomes" id="UP000244093">
    <property type="component" value="Unassembled WGS sequence"/>
</dbReference>
<protein>
    <recommendedName>
        <fullName evidence="3">Rubrerythrin diiron-binding domain-containing protein</fullName>
    </recommendedName>
</protein>
<sequence length="369" mass="41058">MIKVVSLLGKHPLELPPLRKFSKEELAEALRLSVIAELDAINLYLQFARYVEDERYRKVFEDIAKEEKTHVGEFLTLLKSLDPEQVAELAAGAEEVKALTGIEAKDPPGESNVKVEEGLTSKIADKVREYADKTRKFRHYIPVTYVGRGVENVLVEVVDTTGDVIKTKHLKYLPMHEISVEFNVKVRTLDYLSKAGLELELPTASNAAVKLAFQEDSFVLEGKADLGIPGLLTCEGSLKTPVSDWSEPGSAVEEVAKAVKAMLNEGVAPPYVLFLSPGRYSKLLRYHERAGVLELERVKVLVSDVVQIPQLSDDVAVIVSTNKHYIDLVVAADTVVDYIGPEADEHKYRVWETLTLRVKNPKAINVLKT</sequence>
<evidence type="ECO:0000313" key="5">
    <source>
        <dbReference type="Proteomes" id="UP000244093"/>
    </source>
</evidence>
<dbReference type="Pfam" id="PF04454">
    <property type="entry name" value="Linocin_M18"/>
    <property type="match status" value="1"/>
</dbReference>
<dbReference type="NCBIfam" id="NF041155">
    <property type="entry name" value="encap_f1"/>
    <property type="match status" value="1"/>
</dbReference>
<dbReference type="InterPro" id="IPR003251">
    <property type="entry name" value="Rr_diiron-bd_dom"/>
</dbReference>
<dbReference type="Pfam" id="PF02915">
    <property type="entry name" value="Rubrerythrin"/>
    <property type="match status" value="1"/>
</dbReference>
<dbReference type="GO" id="GO:0046872">
    <property type="term" value="F:metal ion binding"/>
    <property type="evidence" value="ECO:0007669"/>
    <property type="project" value="InterPro"/>
</dbReference>
<dbReference type="PANTHER" id="PTHR37165:SF1">
    <property type="entry name" value="TYPE 1 ENCAPSULIN SHELL PROTEIN"/>
    <property type="match status" value="1"/>
</dbReference>
<dbReference type="Gene3D" id="6.10.140.1960">
    <property type="match status" value="1"/>
</dbReference>
<dbReference type="SUPFAM" id="SSF47240">
    <property type="entry name" value="Ferritin-like"/>
    <property type="match status" value="1"/>
</dbReference>
<evidence type="ECO:0000313" key="4">
    <source>
        <dbReference type="EMBL" id="PUA33213.1"/>
    </source>
</evidence>
<dbReference type="PANTHER" id="PTHR37165">
    <property type="entry name" value="PEPTIDASE U56 FAMILY"/>
    <property type="match status" value="1"/>
</dbReference>
<reference evidence="4 5" key="1">
    <citation type="journal article" date="2018" name="Syst. Appl. Microbiol.">
        <title>A new symbiotic nanoarchaeote (Candidatus Nanoclepta minutus) and its host (Zestosphaera tikiterensis gen. nov., sp. nov.) from a New Zealand hot spring.</title>
        <authorList>
            <person name="St John E."/>
            <person name="Liu Y."/>
            <person name="Podar M."/>
            <person name="Stott M.B."/>
            <person name="Meneghin J."/>
            <person name="Chen Z."/>
            <person name="Lagutin K."/>
            <person name="Mitchell K."/>
            <person name="Reysenbach A.L."/>
        </authorList>
    </citation>
    <scope>NUCLEOTIDE SEQUENCE [LARGE SCALE GENOMIC DNA]</scope>
    <source>
        <strain evidence="4">NZ3</strain>
    </source>
</reference>
<name>A0A2R7Y6R3_9CREN</name>
<dbReference type="InterPro" id="IPR007544">
    <property type="entry name" value="ENCAP"/>
</dbReference>
<comment type="subcellular location">
    <subcellularLocation>
        <location evidence="1">Encapsulin nanocompartment</location>
    </subcellularLocation>
</comment>
<evidence type="ECO:0000256" key="1">
    <source>
        <dbReference type="ARBA" id="ARBA00033738"/>
    </source>
</evidence>
<dbReference type="InterPro" id="IPR009078">
    <property type="entry name" value="Ferritin-like_SF"/>
</dbReference>
<feature type="domain" description="Rubrerythrin diiron-binding" evidence="3">
    <location>
        <begin position="28"/>
        <end position="133"/>
    </location>
</feature>
<dbReference type="Gene3D" id="3.30.2320.10">
    <property type="entry name" value="hypothetical protein PF0899 domain"/>
    <property type="match status" value="1"/>
</dbReference>
<dbReference type="Gene3D" id="3.30.2400.30">
    <property type="match status" value="1"/>
</dbReference>